<organism evidence="1 2">
    <name type="scientific">Reticulibacter mediterranei</name>
    <dbReference type="NCBI Taxonomy" id="2778369"/>
    <lineage>
        <taxon>Bacteria</taxon>
        <taxon>Bacillati</taxon>
        <taxon>Chloroflexota</taxon>
        <taxon>Ktedonobacteria</taxon>
        <taxon>Ktedonobacterales</taxon>
        <taxon>Reticulibacteraceae</taxon>
        <taxon>Reticulibacter</taxon>
    </lineage>
</organism>
<comment type="caution">
    <text evidence="1">The sequence shown here is derived from an EMBL/GenBank/DDBJ whole genome shotgun (WGS) entry which is preliminary data.</text>
</comment>
<dbReference type="Proteomes" id="UP000597444">
    <property type="component" value="Unassembled WGS sequence"/>
</dbReference>
<reference evidence="1" key="1">
    <citation type="submission" date="2020-10" db="EMBL/GenBank/DDBJ databases">
        <title>Taxonomic study of unclassified bacteria belonging to the class Ktedonobacteria.</title>
        <authorList>
            <person name="Yabe S."/>
            <person name="Wang C.M."/>
            <person name="Zheng Y."/>
            <person name="Sakai Y."/>
            <person name="Cavaletti L."/>
            <person name="Monciardini P."/>
            <person name="Donadio S."/>
        </authorList>
    </citation>
    <scope>NUCLEOTIDE SEQUENCE</scope>
    <source>
        <strain evidence="1">ID150040</strain>
    </source>
</reference>
<dbReference type="AlphaFoldDB" id="A0A8J3IY91"/>
<keyword evidence="2" id="KW-1185">Reference proteome</keyword>
<protein>
    <submittedName>
        <fullName evidence="1">Uncharacterized protein</fullName>
    </submittedName>
</protein>
<gene>
    <name evidence="1" type="ORF">KSF_107410</name>
</gene>
<evidence type="ECO:0000313" key="1">
    <source>
        <dbReference type="EMBL" id="GHP00694.1"/>
    </source>
</evidence>
<dbReference type="RefSeq" id="WP_220211282.1">
    <property type="nucleotide sequence ID" value="NZ_BNJK01000003.1"/>
</dbReference>
<accession>A0A8J3IY91</accession>
<name>A0A8J3IY91_9CHLR</name>
<evidence type="ECO:0000313" key="2">
    <source>
        <dbReference type="Proteomes" id="UP000597444"/>
    </source>
</evidence>
<proteinExistence type="predicted"/>
<sequence length="62" mass="7274">MATTQLPLWRRLLQQLSEERLSLIAGQMRVNRIVLLRWREGITAPDEEYQRQLLTLPDKAGT</sequence>
<dbReference type="EMBL" id="BNJK01000003">
    <property type="protein sequence ID" value="GHP00694.1"/>
    <property type="molecule type" value="Genomic_DNA"/>
</dbReference>